<keyword evidence="5 8" id="KW-1133">Transmembrane helix</keyword>
<comment type="subcellular location">
    <subcellularLocation>
        <location evidence="1">Membrane</location>
        <topology evidence="1">Multi-pass membrane protein</topology>
    </subcellularLocation>
</comment>
<dbReference type="InterPro" id="IPR004326">
    <property type="entry name" value="Mlo"/>
</dbReference>
<keyword evidence="4" id="KW-0611">Plant defense</keyword>
<sequence>MCLDSNYKSSVVRGNLVVRPDDQFFWFGKPKLLLHLMHFILFQNSFQLAFFTWTTYKYGINSCFHGKTVDIVTRLVMGVLVHFLSGYVTLPLYALVTQMGTKIKHSVFTDGMIGGIRRWKEQAKKNLAKRNNDLSQNFMDISQSLGTLDNSLSLDISPSTETEDDEEIVAERILQQHTELGSFDGFHSSKIRIQH</sequence>
<evidence type="ECO:0000256" key="8">
    <source>
        <dbReference type="SAM" id="Phobius"/>
    </source>
</evidence>
<name>A0AAE1V921_9SOLA</name>
<evidence type="ECO:0000256" key="4">
    <source>
        <dbReference type="ARBA" id="ARBA00022821"/>
    </source>
</evidence>
<dbReference type="Pfam" id="PF03094">
    <property type="entry name" value="Mlo"/>
    <property type="match status" value="1"/>
</dbReference>
<evidence type="ECO:0000313" key="10">
    <source>
        <dbReference type="Proteomes" id="UP001291623"/>
    </source>
</evidence>
<keyword evidence="7" id="KW-0568">Pathogenesis-related protein</keyword>
<accession>A0AAE1V921</accession>
<evidence type="ECO:0000256" key="5">
    <source>
        <dbReference type="ARBA" id="ARBA00022989"/>
    </source>
</evidence>
<dbReference type="PANTHER" id="PTHR31942">
    <property type="entry name" value="MLO-LIKE PROTEIN 1"/>
    <property type="match status" value="1"/>
</dbReference>
<dbReference type="Proteomes" id="UP001291623">
    <property type="component" value="Unassembled WGS sequence"/>
</dbReference>
<proteinExistence type="inferred from homology"/>
<keyword evidence="6 8" id="KW-0472">Membrane</keyword>
<feature type="transmembrane region" description="Helical" evidence="8">
    <location>
        <begin position="71"/>
        <end position="96"/>
    </location>
</feature>
<organism evidence="9 10">
    <name type="scientific">Anisodus tanguticus</name>
    <dbReference type="NCBI Taxonomy" id="243964"/>
    <lineage>
        <taxon>Eukaryota</taxon>
        <taxon>Viridiplantae</taxon>
        <taxon>Streptophyta</taxon>
        <taxon>Embryophyta</taxon>
        <taxon>Tracheophyta</taxon>
        <taxon>Spermatophyta</taxon>
        <taxon>Magnoliopsida</taxon>
        <taxon>eudicotyledons</taxon>
        <taxon>Gunneridae</taxon>
        <taxon>Pentapetalae</taxon>
        <taxon>asterids</taxon>
        <taxon>lamiids</taxon>
        <taxon>Solanales</taxon>
        <taxon>Solanaceae</taxon>
        <taxon>Solanoideae</taxon>
        <taxon>Hyoscyameae</taxon>
        <taxon>Anisodus</taxon>
    </lineage>
</organism>
<dbReference type="PANTHER" id="PTHR31942:SF72">
    <property type="entry name" value="MLO-LIKE PROTEIN"/>
    <property type="match status" value="1"/>
</dbReference>
<evidence type="ECO:0000313" key="9">
    <source>
        <dbReference type="EMBL" id="KAK4361148.1"/>
    </source>
</evidence>
<dbReference type="GO" id="GO:0006952">
    <property type="term" value="P:defense response"/>
    <property type="evidence" value="ECO:0007669"/>
    <property type="project" value="UniProtKB-KW"/>
</dbReference>
<comment type="similarity">
    <text evidence="2">Belongs to the MLO family.</text>
</comment>
<dbReference type="GO" id="GO:0016020">
    <property type="term" value="C:membrane"/>
    <property type="evidence" value="ECO:0007669"/>
    <property type="project" value="UniProtKB-SubCell"/>
</dbReference>
<gene>
    <name evidence="9" type="ORF">RND71_020100</name>
</gene>
<evidence type="ECO:0000256" key="7">
    <source>
        <dbReference type="ARBA" id="ARBA00023265"/>
    </source>
</evidence>
<evidence type="ECO:0000256" key="2">
    <source>
        <dbReference type="ARBA" id="ARBA00006574"/>
    </source>
</evidence>
<keyword evidence="10" id="KW-1185">Reference proteome</keyword>
<reference evidence="9" key="1">
    <citation type="submission" date="2023-12" db="EMBL/GenBank/DDBJ databases">
        <title>Genome assembly of Anisodus tanguticus.</title>
        <authorList>
            <person name="Wang Y.-J."/>
        </authorList>
    </citation>
    <scope>NUCLEOTIDE SEQUENCE</scope>
    <source>
        <strain evidence="9">KB-2021</strain>
        <tissue evidence="9">Leaf</tissue>
    </source>
</reference>
<feature type="transmembrane region" description="Helical" evidence="8">
    <location>
        <begin position="32"/>
        <end position="51"/>
    </location>
</feature>
<dbReference type="AlphaFoldDB" id="A0AAE1V921"/>
<comment type="caution">
    <text evidence="9">The sequence shown here is derived from an EMBL/GenBank/DDBJ whole genome shotgun (WGS) entry which is preliminary data.</text>
</comment>
<evidence type="ECO:0000256" key="6">
    <source>
        <dbReference type="ARBA" id="ARBA00023136"/>
    </source>
</evidence>
<evidence type="ECO:0000256" key="1">
    <source>
        <dbReference type="ARBA" id="ARBA00004141"/>
    </source>
</evidence>
<protein>
    <submittedName>
        <fullName evidence="9">Uncharacterized protein</fullName>
    </submittedName>
</protein>
<evidence type="ECO:0000256" key="3">
    <source>
        <dbReference type="ARBA" id="ARBA00022692"/>
    </source>
</evidence>
<dbReference type="EMBL" id="JAVYJV010000010">
    <property type="protein sequence ID" value="KAK4361148.1"/>
    <property type="molecule type" value="Genomic_DNA"/>
</dbReference>
<keyword evidence="3 8" id="KW-0812">Transmembrane</keyword>